<accession>A0A564NP56</accession>
<name>A0A564NP56_9ENTR</name>
<sequence length="268" mass="30484">MSRKPIPFKTMTLEQAAKFLECDVDDLFQWWEERVIKLCIDCKDLRAEIIFTNDEKDFDPLKLDEVPFWQDECSSFMPIRVTFDELDGVFKTEGIVKGLFIPSQQIINNIKNDVIITDDFLADPFKSIGDFPVIIKIIKYGDSYAGDYNCKYVPKIRQSLLRIHSEDIEAIRDILYPAPTPTPAPIPLQTPMPEGPSDSRKVGTKTVNAMALFIKQLIAINYGDDVANSPRKHIDNPRGVIKSDFENKGLTPPSGNVVEKWLKNSDLD</sequence>
<proteinExistence type="predicted"/>
<organism evidence="1 2">
    <name type="scientific">Klebsiella spallanzanii</name>
    <dbReference type="NCBI Taxonomy" id="2587528"/>
    <lineage>
        <taxon>Bacteria</taxon>
        <taxon>Pseudomonadati</taxon>
        <taxon>Pseudomonadota</taxon>
        <taxon>Gammaproteobacteria</taxon>
        <taxon>Enterobacterales</taxon>
        <taxon>Enterobacteriaceae</taxon>
        <taxon>Klebsiella/Raoultella group</taxon>
        <taxon>Klebsiella</taxon>
    </lineage>
</organism>
<protein>
    <submittedName>
        <fullName evidence="1">Uncharacterized protein</fullName>
    </submittedName>
</protein>
<evidence type="ECO:0000313" key="1">
    <source>
        <dbReference type="EMBL" id="VUT07977.1"/>
    </source>
</evidence>
<dbReference type="EMBL" id="CABGHF010000065">
    <property type="protein sequence ID" value="VUT07977.1"/>
    <property type="molecule type" value="Genomic_DNA"/>
</dbReference>
<gene>
    <name evidence="1" type="ORF">SB6408_02567</name>
</gene>
<dbReference type="AlphaFoldDB" id="A0A564NP56"/>
<reference evidence="1 2" key="1">
    <citation type="submission" date="2019-07" db="EMBL/GenBank/DDBJ databases">
        <authorList>
            <person name="Brisse S."/>
            <person name="Rodrigues C."/>
            <person name="Thorpe H."/>
        </authorList>
    </citation>
    <scope>NUCLEOTIDE SEQUENCE [LARGE SCALE GENOMIC DNA]</scope>
    <source>
        <strain evidence="1">SB6408</strain>
    </source>
</reference>
<dbReference type="Proteomes" id="UP000318370">
    <property type="component" value="Unassembled WGS sequence"/>
</dbReference>
<evidence type="ECO:0000313" key="2">
    <source>
        <dbReference type="Proteomes" id="UP000318370"/>
    </source>
</evidence>
<dbReference type="RefSeq" id="WP_142464156.1">
    <property type="nucleotide sequence ID" value="NZ_CABGHF010000065.1"/>
</dbReference>